<keyword evidence="3" id="KW-1185">Reference proteome</keyword>
<comment type="caution">
    <text evidence="2">The sequence shown here is derived from an EMBL/GenBank/DDBJ whole genome shotgun (WGS) entry which is preliminary data.</text>
</comment>
<dbReference type="SUPFAM" id="SSF53597">
    <property type="entry name" value="Dihydrofolate reductase-like"/>
    <property type="match status" value="1"/>
</dbReference>
<gene>
    <name evidence="2" type="ORF">GCM10025881_29960</name>
</gene>
<sequence length="192" mass="20995">MGKIVISQNVTLDGVVEDPTGEEGSAYGGWFDRCMAEDRAAWAELEYSEAIAADALLIGRRTDAYFGPRWNVAPGDWAERLRALPKYVVSSTLTDPIWVNSTVLGGDVVEEASRLKQRIAGDIVVYASRQLVQTLLHNGLVDEFRLIVFPLVIGTGKRLFDDAGTATALRLQGARPIGRNLSALTYEVVRDA</sequence>
<dbReference type="PANTHER" id="PTHR38011">
    <property type="entry name" value="DIHYDROFOLATE REDUCTASE FAMILY PROTEIN (AFU_ORTHOLOGUE AFUA_8G06820)"/>
    <property type="match status" value="1"/>
</dbReference>
<dbReference type="EMBL" id="BSVB01000001">
    <property type="protein sequence ID" value="GMA96172.1"/>
    <property type="molecule type" value="Genomic_DNA"/>
</dbReference>
<reference evidence="3" key="1">
    <citation type="journal article" date="2019" name="Int. J. Syst. Evol. Microbiol.">
        <title>The Global Catalogue of Microorganisms (GCM) 10K type strain sequencing project: providing services to taxonomists for standard genome sequencing and annotation.</title>
        <authorList>
            <consortium name="The Broad Institute Genomics Platform"/>
            <consortium name="The Broad Institute Genome Sequencing Center for Infectious Disease"/>
            <person name="Wu L."/>
            <person name="Ma J."/>
        </authorList>
    </citation>
    <scope>NUCLEOTIDE SEQUENCE [LARGE SCALE GENOMIC DNA]</scope>
    <source>
        <strain evidence="3">NBRC 108894</strain>
    </source>
</reference>
<organism evidence="2 3">
    <name type="scientific">Pseudolysinimonas kribbensis</name>
    <dbReference type="NCBI Taxonomy" id="433641"/>
    <lineage>
        <taxon>Bacteria</taxon>
        <taxon>Bacillati</taxon>
        <taxon>Actinomycetota</taxon>
        <taxon>Actinomycetes</taxon>
        <taxon>Micrococcales</taxon>
        <taxon>Microbacteriaceae</taxon>
        <taxon>Pseudolysinimonas</taxon>
    </lineage>
</organism>
<dbReference type="InterPro" id="IPR002734">
    <property type="entry name" value="RibDG_C"/>
</dbReference>
<proteinExistence type="predicted"/>
<dbReference type="RefSeq" id="WP_284254799.1">
    <property type="nucleotide sequence ID" value="NZ_BAAAQO010000004.1"/>
</dbReference>
<dbReference type="InterPro" id="IPR024072">
    <property type="entry name" value="DHFR-like_dom_sf"/>
</dbReference>
<evidence type="ECO:0000313" key="2">
    <source>
        <dbReference type="EMBL" id="GMA96172.1"/>
    </source>
</evidence>
<evidence type="ECO:0000259" key="1">
    <source>
        <dbReference type="Pfam" id="PF01872"/>
    </source>
</evidence>
<dbReference type="Proteomes" id="UP001157034">
    <property type="component" value="Unassembled WGS sequence"/>
</dbReference>
<feature type="domain" description="Bacterial bifunctional deaminase-reductase C-terminal" evidence="1">
    <location>
        <begin position="4"/>
        <end position="179"/>
    </location>
</feature>
<accession>A0ABQ6K883</accession>
<evidence type="ECO:0000313" key="3">
    <source>
        <dbReference type="Proteomes" id="UP001157034"/>
    </source>
</evidence>
<dbReference type="Gene3D" id="3.40.430.10">
    <property type="entry name" value="Dihydrofolate Reductase, subunit A"/>
    <property type="match status" value="1"/>
</dbReference>
<dbReference type="InterPro" id="IPR050765">
    <property type="entry name" value="Riboflavin_Biosynth_HTPR"/>
</dbReference>
<protein>
    <submittedName>
        <fullName evidence="2">Pyrimidine reductase</fullName>
    </submittedName>
</protein>
<dbReference type="PANTHER" id="PTHR38011:SF11">
    <property type="entry name" value="2,5-DIAMINO-6-RIBOSYLAMINO-4(3H)-PYRIMIDINONE 5'-PHOSPHATE REDUCTASE"/>
    <property type="match status" value="1"/>
</dbReference>
<dbReference type="Pfam" id="PF01872">
    <property type="entry name" value="RibD_C"/>
    <property type="match status" value="1"/>
</dbReference>
<name>A0ABQ6K883_9MICO</name>